<organism evidence="1 2">
    <name type="scientific">Lepidopterella palustris CBS 459.81</name>
    <dbReference type="NCBI Taxonomy" id="1314670"/>
    <lineage>
        <taxon>Eukaryota</taxon>
        <taxon>Fungi</taxon>
        <taxon>Dikarya</taxon>
        <taxon>Ascomycota</taxon>
        <taxon>Pezizomycotina</taxon>
        <taxon>Dothideomycetes</taxon>
        <taxon>Pleosporomycetidae</taxon>
        <taxon>Mytilinidiales</taxon>
        <taxon>Argynnaceae</taxon>
        <taxon>Lepidopterella</taxon>
    </lineage>
</organism>
<reference evidence="1 2" key="1">
    <citation type="journal article" date="2016" name="Nat. Commun.">
        <title>Ectomycorrhizal ecology is imprinted in the genome of the dominant symbiotic fungus Cenococcum geophilum.</title>
        <authorList>
            <consortium name="DOE Joint Genome Institute"/>
            <person name="Peter M."/>
            <person name="Kohler A."/>
            <person name="Ohm R.A."/>
            <person name="Kuo A."/>
            <person name="Krutzmann J."/>
            <person name="Morin E."/>
            <person name="Arend M."/>
            <person name="Barry K.W."/>
            <person name="Binder M."/>
            <person name="Choi C."/>
            <person name="Clum A."/>
            <person name="Copeland A."/>
            <person name="Grisel N."/>
            <person name="Haridas S."/>
            <person name="Kipfer T."/>
            <person name="LaButti K."/>
            <person name="Lindquist E."/>
            <person name="Lipzen A."/>
            <person name="Maire R."/>
            <person name="Meier B."/>
            <person name="Mihaltcheva S."/>
            <person name="Molinier V."/>
            <person name="Murat C."/>
            <person name="Poggeler S."/>
            <person name="Quandt C.A."/>
            <person name="Sperisen C."/>
            <person name="Tritt A."/>
            <person name="Tisserant E."/>
            <person name="Crous P.W."/>
            <person name="Henrissat B."/>
            <person name="Nehls U."/>
            <person name="Egli S."/>
            <person name="Spatafora J.W."/>
            <person name="Grigoriev I.V."/>
            <person name="Martin F.M."/>
        </authorList>
    </citation>
    <scope>NUCLEOTIDE SEQUENCE [LARGE SCALE GENOMIC DNA]</scope>
    <source>
        <strain evidence="1 2">CBS 459.81</strain>
    </source>
</reference>
<dbReference type="EMBL" id="KV744859">
    <property type="protein sequence ID" value="OCK83500.1"/>
    <property type="molecule type" value="Genomic_DNA"/>
</dbReference>
<dbReference type="AlphaFoldDB" id="A0A8E2EGC3"/>
<protein>
    <submittedName>
        <fullName evidence="1">Uncharacterized protein</fullName>
    </submittedName>
</protein>
<evidence type="ECO:0000313" key="2">
    <source>
        <dbReference type="Proteomes" id="UP000250266"/>
    </source>
</evidence>
<proteinExistence type="predicted"/>
<accession>A0A8E2EGC3</accession>
<name>A0A8E2EGC3_9PEZI</name>
<keyword evidence="2" id="KW-1185">Reference proteome</keyword>
<gene>
    <name evidence="1" type="ORF">K432DRAFT_379434</name>
</gene>
<sequence length="77" mass="8756">MLEVPCRIFSLLSCISDMLFHHASSLVLFNIVLILRREESFDPDLVRSDSPVISRESSTKVETSFWQEKNLSLISAA</sequence>
<evidence type="ECO:0000313" key="1">
    <source>
        <dbReference type="EMBL" id="OCK83500.1"/>
    </source>
</evidence>
<dbReference type="Proteomes" id="UP000250266">
    <property type="component" value="Unassembled WGS sequence"/>
</dbReference>